<name>A0A4Q4KRG7_9FLAO</name>
<evidence type="ECO:0000256" key="2">
    <source>
        <dbReference type="SAM" id="MobiDB-lite"/>
    </source>
</evidence>
<dbReference type="EMBL" id="SETE01000001">
    <property type="protein sequence ID" value="RYM35502.1"/>
    <property type="molecule type" value="Genomic_DNA"/>
</dbReference>
<protein>
    <recommendedName>
        <fullName evidence="6">BZIP transcription factor</fullName>
    </recommendedName>
</protein>
<dbReference type="OrthoDB" id="9808753at2"/>
<dbReference type="RefSeq" id="WP_130091869.1">
    <property type="nucleotide sequence ID" value="NZ_SETE01000001.1"/>
</dbReference>
<evidence type="ECO:0000313" key="5">
    <source>
        <dbReference type="Proteomes" id="UP000293952"/>
    </source>
</evidence>
<dbReference type="Proteomes" id="UP000293952">
    <property type="component" value="Unassembled WGS sequence"/>
</dbReference>
<evidence type="ECO:0000256" key="1">
    <source>
        <dbReference type="SAM" id="Coils"/>
    </source>
</evidence>
<feature type="compositionally biased region" description="Low complexity" evidence="2">
    <location>
        <begin position="77"/>
        <end position="86"/>
    </location>
</feature>
<keyword evidence="5" id="KW-1185">Reference proteome</keyword>
<gene>
    <name evidence="4" type="ORF">ERX46_00505</name>
</gene>
<keyword evidence="1" id="KW-0175">Coiled coil</keyword>
<dbReference type="AlphaFoldDB" id="A0A4Q4KRG7"/>
<accession>A0A4Q4KRG7</accession>
<evidence type="ECO:0000313" key="4">
    <source>
        <dbReference type="EMBL" id="RYM35502.1"/>
    </source>
</evidence>
<organism evidence="4 5">
    <name type="scientific">Brumimicrobium glaciale</name>
    <dbReference type="NCBI Taxonomy" id="200475"/>
    <lineage>
        <taxon>Bacteria</taxon>
        <taxon>Pseudomonadati</taxon>
        <taxon>Bacteroidota</taxon>
        <taxon>Flavobacteriia</taxon>
        <taxon>Flavobacteriales</taxon>
        <taxon>Crocinitomicaceae</taxon>
        <taxon>Brumimicrobium</taxon>
    </lineage>
</organism>
<sequence>MKKLLTILAIASVSTAVQAQFNTPWTETTSNALQSGYIGIGTNPSSSTTVLPNFNLQVHGVADYFTTITGQGPGGPPATSINTNNGNDKELGNNNVLKSTTNHGPTSRIGLTNSFTGSGEFDGGIIRMSKNDLSIANWESGDLSFASSGLIMRFSNVSNRISINGNANNTGNKLGKFNIQAHLDNGLSVESMGTDKFGIRVKVKDDNSNIFEGYGGDDNEANFQVTGAGEVYARKYITTLNPFPDYVFQPDYELKTFSELRDFINTNKHLPNMPTALEVEENGADIGEINRLLVEKVEELTLYILELEERVVEVESTDEEEPALEERITRLEKMISNLSEEQK</sequence>
<feature type="signal peptide" evidence="3">
    <location>
        <begin position="1"/>
        <end position="19"/>
    </location>
</feature>
<feature type="coiled-coil region" evidence="1">
    <location>
        <begin position="297"/>
        <end position="341"/>
    </location>
</feature>
<evidence type="ECO:0008006" key="6">
    <source>
        <dbReference type="Google" id="ProtNLM"/>
    </source>
</evidence>
<reference evidence="4 5" key="1">
    <citation type="submission" date="2019-02" db="EMBL/GenBank/DDBJ databases">
        <title>Genome sequence of the sea-ice species Brumimicrobium glaciale.</title>
        <authorList>
            <person name="Bowman J.P."/>
        </authorList>
    </citation>
    <scope>NUCLEOTIDE SEQUENCE [LARGE SCALE GENOMIC DNA]</scope>
    <source>
        <strain evidence="4 5">IC156</strain>
    </source>
</reference>
<comment type="caution">
    <text evidence="4">The sequence shown here is derived from an EMBL/GenBank/DDBJ whole genome shotgun (WGS) entry which is preliminary data.</text>
</comment>
<keyword evidence="3" id="KW-0732">Signal</keyword>
<proteinExistence type="predicted"/>
<feature type="region of interest" description="Disordered" evidence="2">
    <location>
        <begin position="72"/>
        <end position="91"/>
    </location>
</feature>
<feature type="chain" id="PRO_5020181941" description="BZIP transcription factor" evidence="3">
    <location>
        <begin position="20"/>
        <end position="343"/>
    </location>
</feature>
<evidence type="ECO:0000256" key="3">
    <source>
        <dbReference type="SAM" id="SignalP"/>
    </source>
</evidence>